<dbReference type="GO" id="GO:0035091">
    <property type="term" value="F:phosphatidylinositol binding"/>
    <property type="evidence" value="ECO:0007669"/>
    <property type="project" value="InterPro"/>
</dbReference>
<name>A0AAD9M7K4_9PEZI</name>
<protein>
    <recommendedName>
        <fullName evidence="6">PX domain-containing protein</fullName>
    </recommendedName>
</protein>
<feature type="compositionally biased region" description="Gly residues" evidence="1">
    <location>
        <begin position="283"/>
        <end position="301"/>
    </location>
</feature>
<dbReference type="CDD" id="cd06897">
    <property type="entry name" value="PX_SNARE"/>
    <property type="match status" value="1"/>
</dbReference>
<feature type="compositionally biased region" description="Acidic residues" evidence="1">
    <location>
        <begin position="383"/>
        <end position="394"/>
    </location>
</feature>
<proteinExistence type="predicted"/>
<dbReference type="SMART" id="SM00312">
    <property type="entry name" value="PX"/>
    <property type="match status" value="1"/>
</dbReference>
<dbReference type="AlphaFoldDB" id="A0AAD9M7K4"/>
<accession>A0AAD9M7K4</accession>
<reference evidence="4" key="1">
    <citation type="journal article" date="2023" name="Mol. Plant Microbe Interact.">
        <title>Elucidating the Obligate Nature and Biological Capacity of an Invasive Fungal Corn Pathogen.</title>
        <authorList>
            <person name="MacCready J.S."/>
            <person name="Roggenkamp E.M."/>
            <person name="Gdanetz K."/>
            <person name="Chilvers M.I."/>
        </authorList>
    </citation>
    <scope>NUCLEOTIDE SEQUENCE</scope>
    <source>
        <strain evidence="4">PM02</strain>
    </source>
</reference>
<feature type="domain" description="T-SNARE coiled-coil homology" evidence="2">
    <location>
        <begin position="325"/>
        <end position="374"/>
    </location>
</feature>
<dbReference type="InterPro" id="IPR001683">
    <property type="entry name" value="PX_dom"/>
</dbReference>
<dbReference type="Gene3D" id="3.30.1520.10">
    <property type="entry name" value="Phox-like domain"/>
    <property type="match status" value="1"/>
</dbReference>
<evidence type="ECO:0000313" key="5">
    <source>
        <dbReference type="Proteomes" id="UP001217918"/>
    </source>
</evidence>
<feature type="region of interest" description="Disordered" evidence="1">
    <location>
        <begin position="1"/>
        <end position="21"/>
    </location>
</feature>
<evidence type="ECO:0000259" key="3">
    <source>
        <dbReference type="PROSITE" id="PS50195"/>
    </source>
</evidence>
<feature type="region of interest" description="Disordered" evidence="1">
    <location>
        <begin position="383"/>
        <end position="480"/>
    </location>
</feature>
<feature type="region of interest" description="Disordered" evidence="1">
    <location>
        <begin position="262"/>
        <end position="304"/>
    </location>
</feature>
<dbReference type="Proteomes" id="UP001217918">
    <property type="component" value="Unassembled WGS sequence"/>
</dbReference>
<dbReference type="Pfam" id="PF00787">
    <property type="entry name" value="PX"/>
    <property type="match status" value="1"/>
</dbReference>
<feature type="compositionally biased region" description="Acidic residues" evidence="1">
    <location>
        <begin position="402"/>
        <end position="415"/>
    </location>
</feature>
<dbReference type="SUPFAM" id="SSF58038">
    <property type="entry name" value="SNARE fusion complex"/>
    <property type="match status" value="1"/>
</dbReference>
<dbReference type="CDD" id="cd15858">
    <property type="entry name" value="SNARE_VAM7"/>
    <property type="match status" value="1"/>
</dbReference>
<dbReference type="EMBL" id="JAQQPM010000001">
    <property type="protein sequence ID" value="KAK2066617.1"/>
    <property type="molecule type" value="Genomic_DNA"/>
</dbReference>
<dbReference type="InterPro" id="IPR000727">
    <property type="entry name" value="T_SNARE_dom"/>
</dbReference>
<dbReference type="Gene3D" id="1.20.5.110">
    <property type="match status" value="1"/>
</dbReference>
<dbReference type="InterPro" id="IPR036871">
    <property type="entry name" value="PX_dom_sf"/>
</dbReference>
<keyword evidence="5" id="KW-1185">Reference proteome</keyword>
<dbReference type="PROSITE" id="PS50192">
    <property type="entry name" value="T_SNARE"/>
    <property type="match status" value="1"/>
</dbReference>
<dbReference type="SUPFAM" id="SSF64268">
    <property type="entry name" value="PX domain"/>
    <property type="match status" value="1"/>
</dbReference>
<evidence type="ECO:0000259" key="2">
    <source>
        <dbReference type="PROSITE" id="PS50192"/>
    </source>
</evidence>
<dbReference type="PROSITE" id="PS50195">
    <property type="entry name" value="PX"/>
    <property type="match status" value="1"/>
</dbReference>
<organism evidence="4 5">
    <name type="scientific">Phyllachora maydis</name>
    <dbReference type="NCBI Taxonomy" id="1825666"/>
    <lineage>
        <taxon>Eukaryota</taxon>
        <taxon>Fungi</taxon>
        <taxon>Dikarya</taxon>
        <taxon>Ascomycota</taxon>
        <taxon>Pezizomycotina</taxon>
        <taxon>Sordariomycetes</taxon>
        <taxon>Sordariomycetidae</taxon>
        <taxon>Phyllachorales</taxon>
        <taxon>Phyllachoraceae</taxon>
        <taxon>Phyllachora</taxon>
    </lineage>
</organism>
<sequence length="535" mass="56312">MAPPAEISIPTTSLHTPADGSKPHTLYNITLRLPLRSYVVQKRYSDFAALHKSLASHVGAPPPAPLPGKTWFKSTVSSAALTEQRRVALEKYLRAVAEPPDRRWRDTPAWRSFLNLPGSTNNSAASASGIGPGDAKVAAASSSSLRGGAVGPRDAVLAAASDPGTWLDLHRELRDALQEARKALARRDMAAEPGARAEAGAAAKRHLVRAGALLGALADGLRVLREAARLGEGELRRRKDLLAAARTDRDGLDKIAASLAAGPGASARQGMPSATDTAALLGSGSGDGSGSRGGPRAGGRVLGAPLPETERTRALDNQGVVQLQKQMMEEQDQSVALLAAAVRRQKELGLEIGQEVEEHIRQLDRMDDDVTRVNQKPCLEGEEALAGEEEEEGEGPPGDVEALGDADEDADDTGDVMDRPEQPEPADVGGEAPAEPEVPDPDPPDAPSHPQYNGQTDPHADDAAPPPRIPDRRTYHAADGDILPGRGLLRLVVRGALVGVRGVMVMGWLLGKLTAALVWLVELGILLTQPAPSGR</sequence>
<feature type="compositionally biased region" description="Basic and acidic residues" evidence="1">
    <location>
        <begin position="469"/>
        <end position="479"/>
    </location>
</feature>
<evidence type="ECO:0000256" key="1">
    <source>
        <dbReference type="SAM" id="MobiDB-lite"/>
    </source>
</evidence>
<evidence type="ECO:0000313" key="4">
    <source>
        <dbReference type="EMBL" id="KAK2066617.1"/>
    </source>
</evidence>
<comment type="caution">
    <text evidence="4">The sequence shown here is derived from an EMBL/GenBank/DDBJ whole genome shotgun (WGS) entry which is preliminary data.</text>
</comment>
<gene>
    <name evidence="4" type="ORF">P8C59_000419</name>
</gene>
<feature type="domain" description="PX" evidence="3">
    <location>
        <begin position="5"/>
        <end position="120"/>
    </location>
</feature>
<evidence type="ECO:0008006" key="6">
    <source>
        <dbReference type="Google" id="ProtNLM"/>
    </source>
</evidence>